<dbReference type="GO" id="GO:0006123">
    <property type="term" value="P:mitochondrial electron transport, cytochrome c to oxygen"/>
    <property type="evidence" value="ECO:0007669"/>
    <property type="project" value="InterPro"/>
</dbReference>
<dbReference type="GO" id="GO:0005743">
    <property type="term" value="C:mitochondrial inner membrane"/>
    <property type="evidence" value="ECO:0007669"/>
    <property type="project" value="UniProtKB-SubCell"/>
</dbReference>
<evidence type="ECO:0000256" key="7">
    <source>
        <dbReference type="ARBA" id="ARBA00022989"/>
    </source>
</evidence>
<evidence type="ECO:0000256" key="10">
    <source>
        <dbReference type="SAM" id="Phobius"/>
    </source>
</evidence>
<keyword evidence="7 10" id="KW-1133">Transmembrane helix</keyword>
<dbReference type="PANTHER" id="PTHR16717:SF5">
    <property type="entry name" value="CYTOCHROME C OXIDASE SUBUNIT 8, ISOFORM A"/>
    <property type="match status" value="1"/>
</dbReference>
<evidence type="ECO:0000256" key="9">
    <source>
        <dbReference type="ARBA" id="ARBA00023136"/>
    </source>
</evidence>
<evidence type="ECO:0000256" key="4">
    <source>
        <dbReference type="ARBA" id="ARBA00022692"/>
    </source>
</evidence>
<feature type="transmembrane region" description="Helical" evidence="10">
    <location>
        <begin position="40"/>
        <end position="59"/>
    </location>
</feature>
<dbReference type="AlphaFoldDB" id="A0A0M5J0V1"/>
<comment type="subcellular location">
    <subcellularLocation>
        <location evidence="1">Mitochondrion inner membrane</location>
        <topology evidence="1">Single-pass membrane protein</topology>
    </subcellularLocation>
</comment>
<reference evidence="11 12" key="1">
    <citation type="submission" date="2015-08" db="EMBL/GenBank/DDBJ databases">
        <title>Ancestral chromatin configuration constrains chromatin evolution on differentiating sex chromosomes in Drosophila.</title>
        <authorList>
            <person name="Zhou Q."/>
            <person name="Bachtrog D."/>
        </authorList>
    </citation>
    <scope>NUCLEOTIDE SEQUENCE [LARGE SCALE GENOMIC DNA]</scope>
    <source>
        <tissue evidence="11">Whole larvae</tissue>
    </source>
</reference>
<evidence type="ECO:0000256" key="2">
    <source>
        <dbReference type="ARBA" id="ARBA00004673"/>
    </source>
</evidence>
<evidence type="ECO:0000256" key="8">
    <source>
        <dbReference type="ARBA" id="ARBA00023128"/>
    </source>
</evidence>
<evidence type="ECO:0000256" key="1">
    <source>
        <dbReference type="ARBA" id="ARBA00004434"/>
    </source>
</evidence>
<keyword evidence="6" id="KW-0809">Transit peptide</keyword>
<evidence type="ECO:0000256" key="6">
    <source>
        <dbReference type="ARBA" id="ARBA00022946"/>
    </source>
</evidence>
<dbReference type="Gene3D" id="4.10.81.10">
    <property type="entry name" value="Cytochrome c oxidase, subunit 8"/>
    <property type="match status" value="1"/>
</dbReference>
<comment type="similarity">
    <text evidence="3">Belongs to the cytochrome c oxidase VIII family.</text>
</comment>
<evidence type="ECO:0000256" key="3">
    <source>
        <dbReference type="ARBA" id="ARBA00010117"/>
    </source>
</evidence>
<dbReference type="Proteomes" id="UP000494163">
    <property type="component" value="Chromosome 3L"/>
</dbReference>
<dbReference type="OrthoDB" id="6093252at2759"/>
<dbReference type="STRING" id="30019.A0A0M5J0V1"/>
<keyword evidence="4 10" id="KW-0812">Transmembrane</keyword>
<proteinExistence type="inferred from homology"/>
<dbReference type="PANTHER" id="PTHR16717">
    <property type="entry name" value="CYTOCHROME C OXIDASE POLYPEPTIDE VIII"/>
    <property type="match status" value="1"/>
</dbReference>
<comment type="pathway">
    <text evidence="2">Energy metabolism; oxidative phosphorylation.</text>
</comment>
<keyword evidence="8" id="KW-0496">Mitochondrion</keyword>
<dbReference type="Pfam" id="PF02285">
    <property type="entry name" value="COX8"/>
    <property type="match status" value="1"/>
</dbReference>
<evidence type="ECO:0000256" key="5">
    <source>
        <dbReference type="ARBA" id="ARBA00022792"/>
    </source>
</evidence>
<dbReference type="UniPathway" id="UPA00705"/>
<accession>A0A0M5J0V1</accession>
<organism evidence="11 12">
    <name type="scientific">Drosophila busckii</name>
    <name type="common">Fruit fly</name>
    <dbReference type="NCBI Taxonomy" id="30019"/>
    <lineage>
        <taxon>Eukaryota</taxon>
        <taxon>Metazoa</taxon>
        <taxon>Ecdysozoa</taxon>
        <taxon>Arthropoda</taxon>
        <taxon>Hexapoda</taxon>
        <taxon>Insecta</taxon>
        <taxon>Pterygota</taxon>
        <taxon>Neoptera</taxon>
        <taxon>Endopterygota</taxon>
        <taxon>Diptera</taxon>
        <taxon>Brachycera</taxon>
        <taxon>Muscomorpha</taxon>
        <taxon>Ephydroidea</taxon>
        <taxon>Drosophilidae</taxon>
        <taxon>Drosophila</taxon>
    </lineage>
</organism>
<dbReference type="OMA" id="AWVLLHI"/>
<evidence type="ECO:0000313" key="12">
    <source>
        <dbReference type="Proteomes" id="UP000494163"/>
    </source>
</evidence>
<keyword evidence="9 10" id="KW-0472">Membrane</keyword>
<dbReference type="InterPro" id="IPR036548">
    <property type="entry name" value="Cyt_c_oxidase_su8_sf"/>
</dbReference>
<dbReference type="GO" id="GO:0045277">
    <property type="term" value="C:respiratory chain complex IV"/>
    <property type="evidence" value="ECO:0007669"/>
    <property type="project" value="InterPro"/>
</dbReference>
<dbReference type="SUPFAM" id="SSF81431">
    <property type="entry name" value="Mitochondrial cytochrome c oxidase subunit VIIIb (aka IX)"/>
    <property type="match status" value="1"/>
</dbReference>
<sequence length="68" mass="7315">MFQNSAAKLLVPAMRGALQRRCQSVVSGPPTQHVSTAEKVILGGGMCAASLFIPAWVLYHIRDYKGGK</sequence>
<keyword evidence="12" id="KW-1185">Reference proteome</keyword>
<dbReference type="EMBL" id="CP012525">
    <property type="protein sequence ID" value="ALC44436.1"/>
    <property type="molecule type" value="Genomic_DNA"/>
</dbReference>
<keyword evidence="5" id="KW-0999">Mitochondrion inner membrane</keyword>
<gene>
    <name evidence="11" type="ORF">Dbus_chr3Lg1602</name>
</gene>
<dbReference type="FunFam" id="4.10.81.10:FF:000001">
    <property type="entry name" value="Cytochrome c oxidase subunit 8B, mitochondrial"/>
    <property type="match status" value="1"/>
</dbReference>
<dbReference type="InterPro" id="IPR003205">
    <property type="entry name" value="Cyt_c_oxidase_su8"/>
</dbReference>
<name>A0A0M5J0V1_DROBS</name>
<evidence type="ECO:0000313" key="11">
    <source>
        <dbReference type="EMBL" id="ALC44436.1"/>
    </source>
</evidence>
<protein>
    <submittedName>
        <fullName evidence="11">CoVIII</fullName>
    </submittedName>
</protein>